<evidence type="ECO:0000256" key="1">
    <source>
        <dbReference type="ARBA" id="ARBA00004953"/>
    </source>
</evidence>
<comment type="caution">
    <text evidence="4">The sequence shown here is derived from an EMBL/GenBank/DDBJ whole genome shotgun (WGS) entry which is preliminary data.</text>
</comment>
<dbReference type="PROSITE" id="PS51014">
    <property type="entry name" value="COBK_CBIJ"/>
    <property type="match status" value="1"/>
</dbReference>
<organism evidence="4 5">
    <name type="scientific">Clostridium tyrobutyricum DIVETGP</name>
    <dbReference type="NCBI Taxonomy" id="1408889"/>
    <lineage>
        <taxon>Bacteria</taxon>
        <taxon>Bacillati</taxon>
        <taxon>Bacillota</taxon>
        <taxon>Clostridia</taxon>
        <taxon>Eubacteriales</taxon>
        <taxon>Clostridiaceae</taxon>
        <taxon>Clostridium</taxon>
    </lineage>
</organism>
<dbReference type="OrthoDB" id="9780707at2"/>
<dbReference type="EC" id="1.3.1.54" evidence="4"/>
<dbReference type="GO" id="GO:0016994">
    <property type="term" value="F:precorrin-6A reductase activity"/>
    <property type="evidence" value="ECO:0007669"/>
    <property type="project" value="UniProtKB-EC"/>
</dbReference>
<dbReference type="GeneID" id="29419583"/>
<evidence type="ECO:0000313" key="4">
    <source>
        <dbReference type="EMBL" id="CDL91537.1"/>
    </source>
</evidence>
<proteinExistence type="predicted"/>
<protein>
    <submittedName>
        <fullName evidence="4">Cobalt-precorrin-6x reductase</fullName>
        <ecNumber evidence="4">1.3.1.54</ecNumber>
    </submittedName>
</protein>
<dbReference type="UniPathway" id="UPA00148"/>
<dbReference type="Proteomes" id="UP000019482">
    <property type="component" value="Unassembled WGS sequence"/>
</dbReference>
<gene>
    <name evidence="4" type="ORF">CTDIVETGP_1607</name>
</gene>
<dbReference type="NCBIfam" id="TIGR00715">
    <property type="entry name" value="precor6x_red"/>
    <property type="match status" value="1"/>
</dbReference>
<keyword evidence="3 4" id="KW-0560">Oxidoreductase</keyword>
<keyword evidence="2" id="KW-0169">Cobalamin biosynthesis</keyword>
<keyword evidence="5" id="KW-1185">Reference proteome</keyword>
<dbReference type="GO" id="GO:0009236">
    <property type="term" value="P:cobalamin biosynthetic process"/>
    <property type="evidence" value="ECO:0007669"/>
    <property type="project" value="UniProtKB-UniPathway"/>
</dbReference>
<dbReference type="NCBIfam" id="NF005970">
    <property type="entry name" value="PRK08057.1-4"/>
    <property type="match status" value="1"/>
</dbReference>
<dbReference type="AlphaFoldDB" id="W6NHG7"/>
<evidence type="ECO:0000256" key="3">
    <source>
        <dbReference type="ARBA" id="ARBA00023002"/>
    </source>
</evidence>
<dbReference type="InterPro" id="IPR003723">
    <property type="entry name" value="Precorrin-6x_reduct"/>
</dbReference>
<name>W6NHG7_CLOTY</name>
<dbReference type="RefSeq" id="WP_017752758.1">
    <property type="nucleotide sequence ID" value="NZ_CBXI010000024.1"/>
</dbReference>
<sequence>MIGLILGTSEGKDILSRINTFTDDIFISTATEYGGSLLKDYKYKYLNHSPLDFDGFIKVFEEKHINVLIDASHPYAVDVTQNAIKACRQLNIEYIRYERPSCIKDFKSNEKVIEVKGYEELHKKLLKIKGNILDTTGSKNLRLMMDMKLKNRIVHRVLPLVNVLKKCSEIGIKIEDIIAIKGPVSYELNCAFIKDYDIEAVILKDSGLKGGTYDKIKACLHMNVYAFIIDRKKMNYNNVFNDISKMIDYITIKYILRG</sequence>
<evidence type="ECO:0000256" key="2">
    <source>
        <dbReference type="ARBA" id="ARBA00022573"/>
    </source>
</evidence>
<evidence type="ECO:0000313" key="5">
    <source>
        <dbReference type="Proteomes" id="UP000019482"/>
    </source>
</evidence>
<reference evidence="4 5" key="1">
    <citation type="journal article" date="2015" name="Genome Announc.">
        <title>Draft Genome Sequence of Clostridium tyrobutyricum Strain DIVETGP, Isolated from Cow's Milk for Grana Padano Production.</title>
        <authorList>
            <person name="Soggiu A."/>
            <person name="Piras C."/>
            <person name="Gaiarsa S."/>
            <person name="Sassera D."/>
            <person name="Roncada P."/>
            <person name="Bendixen E."/>
            <person name="Brasca M."/>
            <person name="Bonizzi L."/>
        </authorList>
    </citation>
    <scope>NUCLEOTIDE SEQUENCE [LARGE SCALE GENOMIC DNA]</scope>
    <source>
        <strain evidence="4 5">DIVETGP</strain>
    </source>
</reference>
<dbReference type="Pfam" id="PF02571">
    <property type="entry name" value="CbiJ"/>
    <property type="match status" value="1"/>
</dbReference>
<dbReference type="EMBL" id="CBXI010000024">
    <property type="protein sequence ID" value="CDL91537.1"/>
    <property type="molecule type" value="Genomic_DNA"/>
</dbReference>
<dbReference type="PANTHER" id="PTHR36925:SF1">
    <property type="entry name" value="COBALT-PRECORRIN-6A REDUCTASE"/>
    <property type="match status" value="1"/>
</dbReference>
<dbReference type="PANTHER" id="PTHR36925">
    <property type="entry name" value="COBALT-PRECORRIN-6A REDUCTASE"/>
    <property type="match status" value="1"/>
</dbReference>
<accession>W6NHG7</accession>
<comment type="pathway">
    <text evidence="1">Cofactor biosynthesis; adenosylcobalamin biosynthesis.</text>
</comment>